<evidence type="ECO:0000313" key="2">
    <source>
        <dbReference type="EMBL" id="HIQ82836.1"/>
    </source>
</evidence>
<organism evidence="2 3">
    <name type="scientific">Candidatus Pullichristensenella stercorigallinarum</name>
    <dbReference type="NCBI Taxonomy" id="2840909"/>
    <lineage>
        <taxon>Bacteria</taxon>
        <taxon>Bacillati</taxon>
        <taxon>Bacillota</taxon>
        <taxon>Clostridia</taxon>
        <taxon>Candidatus Pullichristensenella</taxon>
    </lineage>
</organism>
<dbReference type="Pfam" id="PF07228">
    <property type="entry name" value="SpoIIE"/>
    <property type="match status" value="1"/>
</dbReference>
<comment type="caution">
    <text evidence="2">The sequence shown here is derived from an EMBL/GenBank/DDBJ whole genome shotgun (WGS) entry which is preliminary data.</text>
</comment>
<reference evidence="2" key="1">
    <citation type="submission" date="2020-10" db="EMBL/GenBank/DDBJ databases">
        <authorList>
            <person name="Gilroy R."/>
        </authorList>
    </citation>
    <scope>NUCLEOTIDE SEQUENCE</scope>
    <source>
        <strain evidence="2">ChiSjej6B24-2974</strain>
    </source>
</reference>
<dbReference type="InterPro" id="IPR001932">
    <property type="entry name" value="PPM-type_phosphatase-like_dom"/>
</dbReference>
<gene>
    <name evidence="2" type="ORF">IAA52_07005</name>
</gene>
<dbReference type="Gene3D" id="3.60.40.10">
    <property type="entry name" value="PPM-type phosphatase domain"/>
    <property type="match status" value="1"/>
</dbReference>
<accession>A0A9D1CWI8</accession>
<name>A0A9D1CWI8_9FIRM</name>
<reference evidence="2" key="2">
    <citation type="journal article" date="2021" name="PeerJ">
        <title>Extensive microbial diversity within the chicken gut microbiome revealed by metagenomics and culture.</title>
        <authorList>
            <person name="Gilroy R."/>
            <person name="Ravi A."/>
            <person name="Getino M."/>
            <person name="Pursley I."/>
            <person name="Horton D.L."/>
            <person name="Alikhan N.F."/>
            <person name="Baker D."/>
            <person name="Gharbi K."/>
            <person name="Hall N."/>
            <person name="Watson M."/>
            <person name="Adriaenssens E.M."/>
            <person name="Foster-Nyarko E."/>
            <person name="Jarju S."/>
            <person name="Secka A."/>
            <person name="Antonio M."/>
            <person name="Oren A."/>
            <person name="Chaudhuri R.R."/>
            <person name="La Ragione R."/>
            <person name="Hildebrand F."/>
            <person name="Pallen M.J."/>
        </authorList>
    </citation>
    <scope>NUCLEOTIDE SEQUENCE</scope>
    <source>
        <strain evidence="2">ChiSjej6B24-2974</strain>
    </source>
</reference>
<evidence type="ECO:0000259" key="1">
    <source>
        <dbReference type="Pfam" id="PF07228"/>
    </source>
</evidence>
<dbReference type="EMBL" id="DVFZ01000070">
    <property type="protein sequence ID" value="HIQ82836.1"/>
    <property type="molecule type" value="Genomic_DNA"/>
</dbReference>
<sequence length="390" mass="42706">MTYNLCTETGYISLNHVGEQLCGDRVEIVDKENESILVLADGLGSGVKANILSTLTSKIISTMLAGGMPIEECIDTIASTLPVCKVRGVAYSTFTVIRIVENRVAELIQFDNPAVIVLRNGTRYNYPVSTREVGGKQIHESRFEVMENDVIIAMSDGAPFAGVGKEFNYGWQRDNIIDFAEANYHPDNSAKYIAANIVDECNRLYEGEPGDDTTVAVVRVRARQSVNLVIGPPADPKNDIKMMNLFFAKEGEKIVCGGTTSNIASRYLGKPLIPTLDYFDPEVPPISKLQGVDLVTEGVVTISKVLKLGEDFLAGKDTAADWTSKKDGASLIAQKLFEKATDINFFVGKAINPAHQNPDLPITFGIKIQLIENLAKCLEKMGKRIKVSYF</sequence>
<dbReference type="SUPFAM" id="SSF81606">
    <property type="entry name" value="PP2C-like"/>
    <property type="match status" value="1"/>
</dbReference>
<evidence type="ECO:0000313" key="3">
    <source>
        <dbReference type="Proteomes" id="UP000824260"/>
    </source>
</evidence>
<feature type="domain" description="PPM-type phosphatase" evidence="1">
    <location>
        <begin position="34"/>
        <end position="221"/>
    </location>
</feature>
<proteinExistence type="predicted"/>
<dbReference type="InterPro" id="IPR036457">
    <property type="entry name" value="PPM-type-like_dom_sf"/>
</dbReference>
<protein>
    <submittedName>
        <fullName evidence="2">SpoIIE family protein phosphatase</fullName>
    </submittedName>
</protein>
<dbReference type="AlphaFoldDB" id="A0A9D1CWI8"/>
<dbReference type="Proteomes" id="UP000824260">
    <property type="component" value="Unassembled WGS sequence"/>
</dbReference>